<evidence type="ECO:0000313" key="3">
    <source>
        <dbReference type="Proteomes" id="UP000664164"/>
    </source>
</evidence>
<dbReference type="Proteomes" id="UP000664164">
    <property type="component" value="Unassembled WGS sequence"/>
</dbReference>
<protein>
    <submittedName>
        <fullName evidence="2">DUF4190 domain-containing protein</fullName>
    </submittedName>
</protein>
<organism evidence="2 3">
    <name type="scientific">Arthrobacter cavernae</name>
    <dbReference type="NCBI Taxonomy" id="2817681"/>
    <lineage>
        <taxon>Bacteria</taxon>
        <taxon>Bacillati</taxon>
        <taxon>Actinomycetota</taxon>
        <taxon>Actinomycetes</taxon>
        <taxon>Micrococcales</taxon>
        <taxon>Micrococcaceae</taxon>
        <taxon>Arthrobacter</taxon>
    </lineage>
</organism>
<keyword evidence="1" id="KW-1133">Transmembrane helix</keyword>
<feature type="transmembrane region" description="Helical" evidence="1">
    <location>
        <begin position="86"/>
        <end position="107"/>
    </location>
</feature>
<feature type="transmembrane region" description="Helical" evidence="1">
    <location>
        <begin position="56"/>
        <end position="74"/>
    </location>
</feature>
<dbReference type="EMBL" id="JAFNLL010000002">
    <property type="protein sequence ID" value="MBO1266637.1"/>
    <property type="molecule type" value="Genomic_DNA"/>
</dbReference>
<dbReference type="InterPro" id="IPR038468">
    <property type="entry name" value="MmpS_C"/>
</dbReference>
<reference evidence="2" key="1">
    <citation type="submission" date="2021-03" db="EMBL/GenBank/DDBJ databases">
        <title>A new species, PO-11, isolated from a karst cave deposit.</title>
        <authorList>
            <person name="Zhaoxiaoyong W."/>
        </authorList>
    </citation>
    <scope>NUCLEOTIDE SEQUENCE</scope>
    <source>
        <strain evidence="2">PO-11</strain>
    </source>
</reference>
<keyword evidence="3" id="KW-1185">Reference proteome</keyword>
<evidence type="ECO:0000256" key="1">
    <source>
        <dbReference type="SAM" id="Phobius"/>
    </source>
</evidence>
<accession>A0A939KHJ4</accession>
<feature type="transmembrane region" description="Helical" evidence="1">
    <location>
        <begin position="31"/>
        <end position="50"/>
    </location>
</feature>
<keyword evidence="1" id="KW-0472">Membrane</keyword>
<evidence type="ECO:0000313" key="2">
    <source>
        <dbReference type="EMBL" id="MBO1266637.1"/>
    </source>
</evidence>
<dbReference type="Gene3D" id="2.60.40.2880">
    <property type="entry name" value="MmpS1-5, C-terminal soluble domain"/>
    <property type="match status" value="1"/>
</dbReference>
<keyword evidence="1" id="KW-0812">Transmembrane</keyword>
<name>A0A939KHJ4_9MICC</name>
<dbReference type="RefSeq" id="WP_207614384.1">
    <property type="nucleotide sequence ID" value="NZ_JAFNLL010000002.1"/>
</dbReference>
<sequence>MSDFNNGALPAASPESPQIHRVQIVEEKRKNGLGVASLVVGIVAAAFSLIPLVGMVAFFLGPVAIILGLIAVFLKNRKKGTAIAGIVLGVVSLIIAGIVTAVVGAAVQAVDKSINAEHTVEYVVTTSGPATLSYWTPGGSSQEDITADWRKSITSKEFNITSLSVTGSYSDPSAAVSCEILIDGKSAGKNTGSGTGAHALCSGSTWAK</sequence>
<comment type="caution">
    <text evidence="2">The sequence shown here is derived from an EMBL/GenBank/DDBJ whole genome shotgun (WGS) entry which is preliminary data.</text>
</comment>
<dbReference type="AlphaFoldDB" id="A0A939KHJ4"/>
<proteinExistence type="predicted"/>
<gene>
    <name evidence="2" type="ORF">J1902_01345</name>
</gene>